<dbReference type="PIRSF" id="PIRSF014972">
    <property type="entry name" value="FlK"/>
    <property type="match status" value="1"/>
</dbReference>
<feature type="binding site" evidence="2">
    <location>
        <position position="60"/>
    </location>
    <ligand>
        <name>substrate</name>
    </ligand>
</feature>
<reference evidence="4 5" key="2">
    <citation type="submission" date="2012-02" db="EMBL/GenBank/DDBJ databases">
        <title>Improved High-Quality Draft sequence of Eubacterium cellulosolvens 6.</title>
        <authorList>
            <consortium name="US DOE Joint Genome Institute"/>
            <person name="Lucas S."/>
            <person name="Han J."/>
            <person name="Lapidus A."/>
            <person name="Cheng J.-F."/>
            <person name="Goodwin L."/>
            <person name="Pitluck S."/>
            <person name="Peters L."/>
            <person name="Mikhailova N."/>
            <person name="Gu W."/>
            <person name="Detter J.C."/>
            <person name="Han C."/>
            <person name="Tapia R."/>
            <person name="Land M."/>
            <person name="Hauser L."/>
            <person name="Kyrpides N."/>
            <person name="Ivanova N."/>
            <person name="Pagani I."/>
            <person name="Johnson E."/>
            <person name="Mukhopadhyay B."/>
            <person name="Anderson I."/>
            <person name="Woyke T."/>
        </authorList>
    </citation>
    <scope>NUCLEOTIDE SEQUENCE [LARGE SCALE GENOMIC DNA]</scope>
    <source>
        <strain evidence="4 5">6</strain>
    </source>
</reference>
<feature type="binding site" evidence="2">
    <location>
        <position position="111"/>
    </location>
    <ligand>
        <name>substrate</name>
    </ligand>
</feature>
<protein>
    <submittedName>
        <fullName evidence="4">Putative thioesterase</fullName>
    </submittedName>
</protein>
<evidence type="ECO:0000256" key="2">
    <source>
        <dbReference type="PIRSR" id="PIRSR014972-2"/>
    </source>
</evidence>
<dbReference type="SUPFAM" id="SSF54637">
    <property type="entry name" value="Thioesterase/thiol ester dehydrase-isomerase"/>
    <property type="match status" value="1"/>
</dbReference>
<feature type="active site" evidence="1">
    <location>
        <position position="33"/>
    </location>
</feature>
<dbReference type="HOGENOM" id="CLU_119426_0_1_9"/>
<feature type="binding site" evidence="2">
    <location>
        <position position="60"/>
    </location>
    <ligand>
        <name>CoA</name>
        <dbReference type="ChEBI" id="CHEBI:57287"/>
    </ligand>
</feature>
<dbReference type="PANTHER" id="PTHR36934:SF1">
    <property type="entry name" value="THIOESTERASE DOMAIN-CONTAINING PROTEIN"/>
    <property type="match status" value="1"/>
</dbReference>
<keyword evidence="5" id="KW-1185">Reference proteome</keyword>
<accession>I5AU99</accession>
<proteinExistence type="predicted"/>
<dbReference type="InterPro" id="IPR029069">
    <property type="entry name" value="HotDog_dom_sf"/>
</dbReference>
<dbReference type="EMBL" id="CM001487">
    <property type="protein sequence ID" value="EIM57372.1"/>
    <property type="molecule type" value="Genomic_DNA"/>
</dbReference>
<dbReference type="STRING" id="633697.EubceDRAFT1_1583"/>
<name>I5AU99_EUBC6</name>
<feature type="active site" evidence="1">
    <location>
        <position position="41"/>
    </location>
</feature>
<dbReference type="PANTHER" id="PTHR36934">
    <property type="entry name" value="BLR0278 PROTEIN"/>
    <property type="match status" value="1"/>
</dbReference>
<organism evidence="4 5">
    <name type="scientific">Eubacterium cellulosolvens (strain ATCC 43171 / JCM 9499 / 6)</name>
    <name type="common">Cillobacterium cellulosolvens</name>
    <dbReference type="NCBI Taxonomy" id="633697"/>
    <lineage>
        <taxon>Bacteria</taxon>
        <taxon>Bacillati</taxon>
        <taxon>Bacillota</taxon>
        <taxon>Clostridia</taxon>
        <taxon>Eubacteriales</taxon>
        <taxon>Eubacteriaceae</taxon>
        <taxon>Eubacterium</taxon>
    </lineage>
</organism>
<dbReference type="Pfam" id="PF22636">
    <property type="entry name" value="FlK"/>
    <property type="match status" value="1"/>
</dbReference>
<dbReference type="Gene3D" id="3.10.129.10">
    <property type="entry name" value="Hotdog Thioesterase"/>
    <property type="match status" value="1"/>
</dbReference>
<dbReference type="Proteomes" id="UP000005753">
    <property type="component" value="Chromosome"/>
</dbReference>
<evidence type="ECO:0000313" key="4">
    <source>
        <dbReference type="EMBL" id="EIM57372.1"/>
    </source>
</evidence>
<reference evidence="4 5" key="1">
    <citation type="submission" date="2010-08" db="EMBL/GenBank/DDBJ databases">
        <authorList>
            <consortium name="US DOE Joint Genome Institute (JGI-PGF)"/>
            <person name="Lucas S."/>
            <person name="Copeland A."/>
            <person name="Lapidus A."/>
            <person name="Cheng J.-F."/>
            <person name="Bruce D."/>
            <person name="Goodwin L."/>
            <person name="Pitluck S."/>
            <person name="Land M.L."/>
            <person name="Hauser L."/>
            <person name="Chang Y.-J."/>
            <person name="Anderson I.J."/>
            <person name="Johnson E."/>
            <person name="Mulhopadhyay B."/>
            <person name="Kyrpides N."/>
            <person name="Woyke T.J."/>
        </authorList>
    </citation>
    <scope>NUCLEOTIDE SEQUENCE [LARGE SCALE GENOMIC DNA]</scope>
    <source>
        <strain evidence="4 5">6</strain>
    </source>
</reference>
<gene>
    <name evidence="4" type="ORF">EubceDRAFT1_1583</name>
</gene>
<evidence type="ECO:0000259" key="3">
    <source>
        <dbReference type="Pfam" id="PF22636"/>
    </source>
</evidence>
<dbReference type="AlphaFoldDB" id="I5AU99"/>
<feature type="active site" evidence="1">
    <location>
        <position position="67"/>
    </location>
</feature>
<dbReference type="InterPro" id="IPR025540">
    <property type="entry name" value="FlK"/>
</dbReference>
<evidence type="ECO:0000256" key="1">
    <source>
        <dbReference type="PIRSR" id="PIRSR014972-1"/>
    </source>
</evidence>
<dbReference type="eggNOG" id="COG5496">
    <property type="taxonomic scope" value="Bacteria"/>
</dbReference>
<feature type="domain" description="Fluoroacetyl-CoA-specific thioesterase-like" evidence="3">
    <location>
        <begin position="14"/>
        <end position="117"/>
    </location>
</feature>
<dbReference type="OrthoDB" id="6902891at2"/>
<dbReference type="InterPro" id="IPR054485">
    <property type="entry name" value="FlK-like_dom"/>
</dbReference>
<sequence>MLEPGIKGCVERVVTEEMSALRMGSGELMVLATPCMIAMIEEAAWKSISAELEEGQGSVGTLMDVKHTAPTPMGMKVTCETVLKEVDRRRLVFEVKAYDETGIIGEGIHERFLIDNEKFQAKAEGKKAGE</sequence>
<evidence type="ECO:0000313" key="5">
    <source>
        <dbReference type="Proteomes" id="UP000005753"/>
    </source>
</evidence>